<dbReference type="InterPro" id="IPR011109">
    <property type="entry name" value="DNA_bind_recombinase_dom"/>
</dbReference>
<organism evidence="4 5">
    <name type="scientific">Qingrenia yutianensis</name>
    <dbReference type="NCBI Taxonomy" id="2763676"/>
    <lineage>
        <taxon>Bacteria</taxon>
        <taxon>Bacillati</taxon>
        <taxon>Bacillota</taxon>
        <taxon>Clostridia</taxon>
        <taxon>Eubacteriales</taxon>
        <taxon>Oscillospiraceae</taxon>
        <taxon>Qingrenia</taxon>
    </lineage>
</organism>
<dbReference type="InterPro" id="IPR006119">
    <property type="entry name" value="Resolv_N"/>
</dbReference>
<dbReference type="Proteomes" id="UP000647416">
    <property type="component" value="Unassembled WGS sequence"/>
</dbReference>
<feature type="coiled-coil region" evidence="1">
    <location>
        <begin position="302"/>
        <end position="329"/>
    </location>
</feature>
<dbReference type="PROSITE" id="PS51736">
    <property type="entry name" value="RECOMBINASES_3"/>
    <property type="match status" value="1"/>
</dbReference>
<comment type="caution">
    <text evidence="4">The sequence shown here is derived from an EMBL/GenBank/DDBJ whole genome shotgun (WGS) entry which is preliminary data.</text>
</comment>
<dbReference type="PROSITE" id="PS51737">
    <property type="entry name" value="RECOMBINASE_DNA_BIND"/>
    <property type="match status" value="1"/>
</dbReference>
<dbReference type="Gene3D" id="3.90.1750.20">
    <property type="entry name" value="Putative Large Serine Recombinase, Chain B, Domain 2"/>
    <property type="match status" value="1"/>
</dbReference>
<dbReference type="Gene3D" id="3.40.50.1390">
    <property type="entry name" value="Resolvase, N-terminal catalytic domain"/>
    <property type="match status" value="1"/>
</dbReference>
<feature type="domain" description="Resolvase/invertase-type recombinase catalytic" evidence="2">
    <location>
        <begin position="24"/>
        <end position="175"/>
    </location>
</feature>
<keyword evidence="5" id="KW-1185">Reference proteome</keyword>
<dbReference type="GO" id="GO:0000150">
    <property type="term" value="F:DNA strand exchange activity"/>
    <property type="evidence" value="ECO:0007669"/>
    <property type="project" value="InterPro"/>
</dbReference>
<accession>A0A926FBP3</accession>
<dbReference type="Pfam" id="PF00239">
    <property type="entry name" value="Resolvase"/>
    <property type="match status" value="1"/>
</dbReference>
<dbReference type="SUPFAM" id="SSF53041">
    <property type="entry name" value="Resolvase-like"/>
    <property type="match status" value="1"/>
</dbReference>
<keyword evidence="1" id="KW-0175">Coiled coil</keyword>
<dbReference type="Pfam" id="PF07508">
    <property type="entry name" value="Recombinase"/>
    <property type="match status" value="1"/>
</dbReference>
<dbReference type="InterPro" id="IPR038109">
    <property type="entry name" value="DNA_bind_recomb_sf"/>
</dbReference>
<dbReference type="SMART" id="SM00857">
    <property type="entry name" value="Resolvase"/>
    <property type="match status" value="1"/>
</dbReference>
<gene>
    <name evidence="4" type="ORF">H8706_08780</name>
</gene>
<dbReference type="RefSeq" id="WP_262432336.1">
    <property type="nucleotide sequence ID" value="NZ_JACRTE010000011.1"/>
</dbReference>
<evidence type="ECO:0000259" key="2">
    <source>
        <dbReference type="PROSITE" id="PS51736"/>
    </source>
</evidence>
<dbReference type="PANTHER" id="PTHR30461:SF23">
    <property type="entry name" value="DNA RECOMBINASE-RELATED"/>
    <property type="match status" value="1"/>
</dbReference>
<dbReference type="InterPro" id="IPR025827">
    <property type="entry name" value="Zn_ribbon_recom_dom"/>
</dbReference>
<feature type="domain" description="Recombinase" evidence="3">
    <location>
        <begin position="183"/>
        <end position="322"/>
    </location>
</feature>
<sequence length="547" mass="62648">MARKSRKNITAAQTKPENMPIYIRTAQYIRLSVEDSHNKGNSIENQKMILDDFITRNGNMRLAGVYIDNGATGTNFQRPEFQRMIEDIENGKIECVIAKDLSRLGRNSIDTGFYIDSYFPEKKVRFIAVNDNFDTDAPSNGDKMLLYIKNIINEAYALDIGKKIKTQAQQAMRDGQYVSARPKYGYLKDPNDCHKLIVNPETAPVVKLIFELFNGGMSINEICLQLNERQIPTPGAYGYQKGYITSRKSIGSGLWQTMTVRQILTHEIYTGKLVQGRSDSLAKKQTAVDKDEWIVVPNTHEAIISQDMFDKAQERMEQLKNKHSKLTVIPYTENIWKGKIFCGECGRALHRSRFSRVKTGFAYNISCLTNTRYKRDGCDNGSILEKDLLNVVITAIKSQASVLADRKNLIFYSLNDKKEIEAQQAELKNLRAYISKNRNFLNSLYENLVNGIITQEEYQEMRKSYGDKISDMMKKITEVENRRTELEKSYSRYCDLSNAVSDIVENNTLTKELIDKLISRIDIYKGKKVEITYSFDNEFESEAIANG</sequence>
<proteinExistence type="predicted"/>
<dbReference type="InterPro" id="IPR050639">
    <property type="entry name" value="SSR_resolvase"/>
</dbReference>
<dbReference type="AlphaFoldDB" id="A0A926FBP3"/>
<evidence type="ECO:0000256" key="1">
    <source>
        <dbReference type="SAM" id="Coils"/>
    </source>
</evidence>
<dbReference type="EMBL" id="JACRTE010000011">
    <property type="protein sequence ID" value="MBC8596961.1"/>
    <property type="molecule type" value="Genomic_DNA"/>
</dbReference>
<dbReference type="Pfam" id="PF13408">
    <property type="entry name" value="Zn_ribbon_recom"/>
    <property type="match status" value="1"/>
</dbReference>
<dbReference type="InterPro" id="IPR036162">
    <property type="entry name" value="Resolvase-like_N_sf"/>
</dbReference>
<dbReference type="GO" id="GO:0003677">
    <property type="term" value="F:DNA binding"/>
    <property type="evidence" value="ECO:0007669"/>
    <property type="project" value="InterPro"/>
</dbReference>
<name>A0A926FBP3_9FIRM</name>
<protein>
    <submittedName>
        <fullName evidence="4">Recombinase family protein</fullName>
    </submittedName>
</protein>
<reference evidence="4" key="1">
    <citation type="submission" date="2020-08" db="EMBL/GenBank/DDBJ databases">
        <title>Genome public.</title>
        <authorList>
            <person name="Liu C."/>
            <person name="Sun Q."/>
        </authorList>
    </citation>
    <scope>NUCLEOTIDE SEQUENCE</scope>
    <source>
        <strain evidence="4">NSJ-50</strain>
    </source>
</reference>
<evidence type="ECO:0000259" key="3">
    <source>
        <dbReference type="PROSITE" id="PS51737"/>
    </source>
</evidence>
<dbReference type="PANTHER" id="PTHR30461">
    <property type="entry name" value="DNA-INVERTASE FROM LAMBDOID PROPHAGE"/>
    <property type="match status" value="1"/>
</dbReference>
<evidence type="ECO:0000313" key="4">
    <source>
        <dbReference type="EMBL" id="MBC8596961.1"/>
    </source>
</evidence>
<evidence type="ECO:0000313" key="5">
    <source>
        <dbReference type="Proteomes" id="UP000647416"/>
    </source>
</evidence>